<dbReference type="SUPFAM" id="SSF53901">
    <property type="entry name" value="Thiolase-like"/>
    <property type="match status" value="1"/>
</dbReference>
<organism evidence="2 3">
    <name type="scientific">Saccharopolyspora ipomoeae</name>
    <dbReference type="NCBI Taxonomy" id="3042027"/>
    <lineage>
        <taxon>Bacteria</taxon>
        <taxon>Bacillati</taxon>
        <taxon>Actinomycetota</taxon>
        <taxon>Actinomycetes</taxon>
        <taxon>Pseudonocardiales</taxon>
        <taxon>Pseudonocardiaceae</taxon>
        <taxon>Saccharopolyspora</taxon>
    </lineage>
</organism>
<evidence type="ECO:0000313" key="2">
    <source>
        <dbReference type="EMBL" id="MDI2029573.1"/>
    </source>
</evidence>
<dbReference type="InterPro" id="IPR020610">
    <property type="entry name" value="Thiolase_AS"/>
</dbReference>
<reference evidence="2 3" key="1">
    <citation type="submission" date="2023-04" db="EMBL/GenBank/DDBJ databases">
        <title>Draft genome sequence of Saccharopolyspora sp. TS4A08 isolated from sweet potato rhizospheric soil.</title>
        <authorList>
            <person name="Suksaard P."/>
            <person name="Duangmal K."/>
        </authorList>
    </citation>
    <scope>NUCLEOTIDE SEQUENCE [LARGE SCALE GENOMIC DNA]</scope>
    <source>
        <strain evidence="2 3">TS4A08</strain>
    </source>
</reference>
<comment type="caution">
    <text evidence="2">The sequence shown here is derived from an EMBL/GenBank/DDBJ whole genome shotgun (WGS) entry which is preliminary data.</text>
</comment>
<feature type="domain" description="Thiolase C-terminal" evidence="1">
    <location>
        <begin position="1"/>
        <end position="47"/>
    </location>
</feature>
<proteinExistence type="predicted"/>
<dbReference type="Pfam" id="PF02803">
    <property type="entry name" value="Thiolase_C"/>
    <property type="match status" value="1"/>
</dbReference>
<evidence type="ECO:0000313" key="3">
    <source>
        <dbReference type="Proteomes" id="UP001237595"/>
    </source>
</evidence>
<name>A0ABT6PPI7_9PSEU</name>
<dbReference type="EMBL" id="JASAOF010000006">
    <property type="protein sequence ID" value="MDI2029573.1"/>
    <property type="molecule type" value="Genomic_DNA"/>
</dbReference>
<sequence length="49" mass="4829">MALGHPLGASGAGLALTAALELHDRAARRALATMCVGVGQGVSVLFEAP</sequence>
<keyword evidence="3" id="KW-1185">Reference proteome</keyword>
<dbReference type="InterPro" id="IPR020617">
    <property type="entry name" value="Thiolase_C"/>
</dbReference>
<accession>A0ABT6PPI7</accession>
<dbReference type="InterPro" id="IPR016039">
    <property type="entry name" value="Thiolase-like"/>
</dbReference>
<dbReference type="Proteomes" id="UP001237595">
    <property type="component" value="Unassembled WGS sequence"/>
</dbReference>
<evidence type="ECO:0000259" key="1">
    <source>
        <dbReference type="Pfam" id="PF02803"/>
    </source>
</evidence>
<gene>
    <name evidence="2" type="ORF">QFW96_13165</name>
</gene>
<dbReference type="Gene3D" id="3.40.47.10">
    <property type="match status" value="1"/>
</dbReference>
<protein>
    <recommendedName>
        <fullName evidence="1">Thiolase C-terminal domain-containing protein</fullName>
    </recommendedName>
</protein>
<dbReference type="PROSITE" id="PS00099">
    <property type="entry name" value="THIOLASE_3"/>
    <property type="match status" value="1"/>
</dbReference>